<dbReference type="AlphaFoldDB" id="D1PDM4"/>
<dbReference type="InterPro" id="IPR041682">
    <property type="entry name" value="AAA_14"/>
</dbReference>
<dbReference type="InterPro" id="IPR027417">
    <property type="entry name" value="P-loop_NTPase"/>
</dbReference>
<proteinExistence type="predicted"/>
<reference evidence="2" key="1">
    <citation type="submission" date="2009-11" db="EMBL/GenBank/DDBJ databases">
        <authorList>
            <person name="Weinstock G."/>
            <person name="Sodergren E."/>
            <person name="Clifton S."/>
            <person name="Fulton L."/>
            <person name="Fulton B."/>
            <person name="Courtney L."/>
            <person name="Fronick C."/>
            <person name="Harrison M."/>
            <person name="Strong C."/>
            <person name="Farmer C."/>
            <person name="Delahaunty K."/>
            <person name="Markovic C."/>
            <person name="Hall O."/>
            <person name="Minx P."/>
            <person name="Tomlinson C."/>
            <person name="Mitreva M."/>
            <person name="Nelson J."/>
            <person name="Hou S."/>
            <person name="Wollam A."/>
            <person name="Pepin K.H."/>
            <person name="Johnson M."/>
            <person name="Bhonagiri V."/>
            <person name="Nash W.E."/>
            <person name="Warren W."/>
            <person name="Chinwalla A."/>
            <person name="Mardis E.R."/>
            <person name="Wilson R.K."/>
        </authorList>
    </citation>
    <scope>NUCLEOTIDE SEQUENCE [LARGE SCALE GENOMIC DNA]</scope>
    <source>
        <strain evidence="2">DSM 18205</strain>
    </source>
</reference>
<dbReference type="SUPFAM" id="SSF52540">
    <property type="entry name" value="P-loop containing nucleoside triphosphate hydrolases"/>
    <property type="match status" value="1"/>
</dbReference>
<feature type="domain" description="AAA" evidence="1">
    <location>
        <begin position="45"/>
        <end position="83"/>
    </location>
</feature>
<organism evidence="2 3">
    <name type="scientific">Segatella copri DSM 18205</name>
    <dbReference type="NCBI Taxonomy" id="537011"/>
    <lineage>
        <taxon>Bacteria</taxon>
        <taxon>Pseudomonadati</taxon>
        <taxon>Bacteroidota</taxon>
        <taxon>Bacteroidia</taxon>
        <taxon>Bacteroidales</taxon>
        <taxon>Prevotellaceae</taxon>
        <taxon>Segatella</taxon>
    </lineage>
</organism>
<dbReference type="HOGENOM" id="CLU_2156056_0_0_10"/>
<dbReference type="EMBL" id="ACBX02000016">
    <property type="protein sequence ID" value="EFB35180.1"/>
    <property type="molecule type" value="Genomic_DNA"/>
</dbReference>
<evidence type="ECO:0000313" key="3">
    <source>
        <dbReference type="Proteomes" id="UP000004477"/>
    </source>
</evidence>
<name>D1PDM4_9BACT</name>
<evidence type="ECO:0000313" key="2">
    <source>
        <dbReference type="EMBL" id="EFB35180.1"/>
    </source>
</evidence>
<keyword evidence="3" id="KW-1185">Reference proteome</keyword>
<accession>D1PDM4</accession>
<dbReference type="PaxDb" id="537011-PREVCOP_05314"/>
<protein>
    <recommendedName>
        <fullName evidence="1">AAA domain-containing protein</fullName>
    </recommendedName>
</protein>
<dbReference type="Pfam" id="PF13173">
    <property type="entry name" value="AAA_14"/>
    <property type="match status" value="1"/>
</dbReference>
<dbReference type="Gene3D" id="3.40.50.300">
    <property type="entry name" value="P-loop containing nucleotide triphosphate hydrolases"/>
    <property type="match status" value="1"/>
</dbReference>
<dbReference type="Proteomes" id="UP000004477">
    <property type="component" value="Unassembled WGS sequence"/>
</dbReference>
<evidence type="ECO:0000259" key="1">
    <source>
        <dbReference type="Pfam" id="PF13173"/>
    </source>
</evidence>
<dbReference type="RefSeq" id="WP_006848015.1">
    <property type="nucleotide sequence ID" value="NZ_CP102288.1"/>
</dbReference>
<comment type="caution">
    <text evidence="2">The sequence shown here is derived from an EMBL/GenBank/DDBJ whole genome shotgun (WGS) entry which is preliminary data.</text>
</comment>
<sequence length="111" mass="13293">MWRITQKRYQKCVKLHIFPTSRKDKDMFNRTIIHELEQWKERRDRKPLMMLGARQVGKTSVLKKFGKDSFEHCAYFSLDEEEGVNCSAWFECDSYGGEVGNKCYRAQFDRV</sequence>
<gene>
    <name evidence="2" type="ORF">PREVCOP_05314</name>
</gene>
<dbReference type="STRING" id="537011.PREVCOP_05314"/>